<feature type="region of interest" description="Disordered" evidence="1">
    <location>
        <begin position="1"/>
        <end position="24"/>
    </location>
</feature>
<evidence type="ECO:0000313" key="2">
    <source>
        <dbReference type="EMBL" id="CAD8182501.1"/>
    </source>
</evidence>
<keyword evidence="3" id="KW-1185">Reference proteome</keyword>
<dbReference type="AlphaFoldDB" id="A0A8S1W099"/>
<dbReference type="OrthoDB" id="312793at2759"/>
<evidence type="ECO:0000313" key="3">
    <source>
        <dbReference type="Proteomes" id="UP000683925"/>
    </source>
</evidence>
<reference evidence="2" key="1">
    <citation type="submission" date="2021-01" db="EMBL/GenBank/DDBJ databases">
        <authorList>
            <consortium name="Genoscope - CEA"/>
            <person name="William W."/>
        </authorList>
    </citation>
    <scope>NUCLEOTIDE SEQUENCE</scope>
</reference>
<evidence type="ECO:0000256" key="1">
    <source>
        <dbReference type="SAM" id="MobiDB-lite"/>
    </source>
</evidence>
<dbReference type="OMA" id="IHFDQQQ"/>
<comment type="caution">
    <text evidence="2">The sequence shown here is derived from an EMBL/GenBank/DDBJ whole genome shotgun (WGS) entry which is preliminary data.</text>
</comment>
<protein>
    <submittedName>
        <fullName evidence="2">Uncharacterized protein</fullName>
    </submittedName>
</protein>
<dbReference type="Proteomes" id="UP000683925">
    <property type="component" value="Unassembled WGS sequence"/>
</dbReference>
<organism evidence="2 3">
    <name type="scientific">Paramecium octaurelia</name>
    <dbReference type="NCBI Taxonomy" id="43137"/>
    <lineage>
        <taxon>Eukaryota</taxon>
        <taxon>Sar</taxon>
        <taxon>Alveolata</taxon>
        <taxon>Ciliophora</taxon>
        <taxon>Intramacronucleata</taxon>
        <taxon>Oligohymenophorea</taxon>
        <taxon>Peniculida</taxon>
        <taxon>Parameciidae</taxon>
        <taxon>Paramecium</taxon>
    </lineage>
</organism>
<sequence length="408" mass="48762">MNSSSKNGSTNNINSADNSQNQQQLVSTQMEYQKYAQAQAQTEIQYYIYQDLQNTINLMYARKAVLEYFKNNPTHEMITQSNNKLILQLNLSNTIHFDQQQQYKEQPQLLKFLKEERSKAYKILEKMIDNNGLFLNRNQSNDDVVPKYFKEYKQRYAKQEFKMNDQIPLQQTNQVTTFDEGVLSNIISSIQNTDNQIDQIRRNKSYKVPDPNEILQKANDYYKKAQGQLKNNFPNDQMSLENSISKDQKNGTCEDFMSEKLELINYLMFSGFFNDQTIQCNSQNVLQEWINSVKDQLILSQSQYNWVKEFYQEKVDFEYHLKLYYFFSIFFEYQQKSKGGYENQKIFIFQNCLMKSREQIMYKTKKFLQYLGQIEFSMGLSPQKPEILQDSSYIYELYQIFCDKRKCY</sequence>
<proteinExistence type="predicted"/>
<gene>
    <name evidence="2" type="ORF">POCTA_138.1.T0790047</name>
</gene>
<dbReference type="EMBL" id="CAJJDP010000078">
    <property type="protein sequence ID" value="CAD8182501.1"/>
    <property type="molecule type" value="Genomic_DNA"/>
</dbReference>
<accession>A0A8S1W099</accession>
<name>A0A8S1W099_PAROT</name>